<reference evidence="1 2" key="1">
    <citation type="submission" date="2022-03" db="EMBL/GenBank/DDBJ databases">
        <authorList>
            <person name="Macdonald S."/>
            <person name="Ahmed S."/>
            <person name="Newling K."/>
        </authorList>
    </citation>
    <scope>NUCLEOTIDE SEQUENCE [LARGE SCALE GENOMIC DNA]</scope>
</reference>
<proteinExistence type="predicted"/>
<name>A0ABC8JLP0_ERUVS</name>
<organism evidence="1 2">
    <name type="scientific">Eruca vesicaria subsp. sativa</name>
    <name type="common">Garden rocket</name>
    <name type="synonym">Eruca sativa</name>
    <dbReference type="NCBI Taxonomy" id="29727"/>
    <lineage>
        <taxon>Eukaryota</taxon>
        <taxon>Viridiplantae</taxon>
        <taxon>Streptophyta</taxon>
        <taxon>Embryophyta</taxon>
        <taxon>Tracheophyta</taxon>
        <taxon>Spermatophyta</taxon>
        <taxon>Magnoliopsida</taxon>
        <taxon>eudicotyledons</taxon>
        <taxon>Gunneridae</taxon>
        <taxon>Pentapetalae</taxon>
        <taxon>rosids</taxon>
        <taxon>malvids</taxon>
        <taxon>Brassicales</taxon>
        <taxon>Brassicaceae</taxon>
        <taxon>Brassiceae</taxon>
        <taxon>Eruca</taxon>
    </lineage>
</organism>
<protein>
    <submittedName>
        <fullName evidence="1">Uncharacterized protein</fullName>
    </submittedName>
</protein>
<evidence type="ECO:0000313" key="1">
    <source>
        <dbReference type="EMBL" id="CAH8332598.1"/>
    </source>
</evidence>
<accession>A0ABC8JLP0</accession>
<gene>
    <name evidence="1" type="ORF">ERUC_LOCUS12661</name>
</gene>
<evidence type="ECO:0000313" key="2">
    <source>
        <dbReference type="Proteomes" id="UP001642260"/>
    </source>
</evidence>
<keyword evidence="2" id="KW-1185">Reference proteome</keyword>
<comment type="caution">
    <text evidence="1">The sequence shown here is derived from an EMBL/GenBank/DDBJ whole genome shotgun (WGS) entry which is preliminary data.</text>
</comment>
<sequence>MVFIPVSTFPSPLCSTSLVCRGIAAGSGGSNQLQGCVLKSVARVCARLLWSVGEVMGGLDSSGSIAMEVDLRFDVMDLGQVHLGMLAGECLASLPMLSGLFSASFQLFLSAGDCIFRTSLLDLRI</sequence>
<dbReference type="AlphaFoldDB" id="A0ABC8JLP0"/>
<dbReference type="EMBL" id="CAKOAT010119599">
    <property type="protein sequence ID" value="CAH8332598.1"/>
    <property type="molecule type" value="Genomic_DNA"/>
</dbReference>
<dbReference type="Proteomes" id="UP001642260">
    <property type="component" value="Unassembled WGS sequence"/>
</dbReference>